<evidence type="ECO:0000313" key="1">
    <source>
        <dbReference type="EMBL" id="MEN3233677.1"/>
    </source>
</evidence>
<comment type="caution">
    <text evidence="1">The sequence shown here is derived from an EMBL/GenBank/DDBJ whole genome shotgun (WGS) entry which is preliminary data.</text>
</comment>
<protein>
    <submittedName>
        <fullName evidence="1">DUF4150 domain-containing protein</fullName>
    </submittedName>
</protein>
<organism evidence="1 2">
    <name type="scientific">Methylobacterium ajmalii</name>
    <dbReference type="NCBI Taxonomy" id="2738439"/>
    <lineage>
        <taxon>Bacteria</taxon>
        <taxon>Pseudomonadati</taxon>
        <taxon>Pseudomonadota</taxon>
        <taxon>Alphaproteobacteria</taxon>
        <taxon>Hyphomicrobiales</taxon>
        <taxon>Methylobacteriaceae</taxon>
        <taxon>Methylobacterium</taxon>
    </lineage>
</organism>
<dbReference type="RefSeq" id="WP_060846816.1">
    <property type="nucleotide sequence ID" value="NZ_JAQYXP010000001.1"/>
</dbReference>
<name>A0ABU9ZQ83_9HYPH</name>
<dbReference type="Pfam" id="PF13665">
    <property type="entry name" value="Tox-PAAR-like"/>
    <property type="match status" value="1"/>
</dbReference>
<evidence type="ECO:0000313" key="2">
    <source>
        <dbReference type="Proteomes" id="UP001407347"/>
    </source>
</evidence>
<keyword evidence="2" id="KW-1185">Reference proteome</keyword>
<proteinExistence type="predicted"/>
<dbReference type="Proteomes" id="UP001407347">
    <property type="component" value="Unassembled WGS sequence"/>
</dbReference>
<accession>A0ABU9ZQ83</accession>
<dbReference type="EMBL" id="JAQYXP010000001">
    <property type="protein sequence ID" value="MEN3233677.1"/>
    <property type="molecule type" value="Genomic_DNA"/>
</dbReference>
<reference evidence="1 2" key="1">
    <citation type="journal article" date="2023" name="PLoS ONE">
        <title>Complete genome assembly of Hawai'i environmental nontuberculous mycobacteria reveals unexpected co-isolation with methylobacteria.</title>
        <authorList>
            <person name="Hendrix J."/>
            <person name="Epperson L.E."/>
            <person name="Tong E.I."/>
            <person name="Chan Y.L."/>
            <person name="Hasan N.A."/>
            <person name="Dawrs S.N."/>
            <person name="Norton G.J."/>
            <person name="Virdi R."/>
            <person name="Crooks J.L."/>
            <person name="Chan E.D."/>
            <person name="Honda J.R."/>
            <person name="Strong M."/>
        </authorList>
    </citation>
    <scope>NUCLEOTIDE SEQUENCE [LARGE SCALE GENOMIC DNA]</scope>
    <source>
        <strain evidence="1 2">NJH_HI04-1</strain>
    </source>
</reference>
<gene>
    <name evidence="1" type="ORF">PUR29_08690</name>
</gene>
<sequence>MPDICLTPQGAAMVPVPYTIWCRQADAAELADSIRQTDERTHARGSLVLRCYGDEPGTGGGIRSGTTGAECTPKTWSSSVFVEGREMVRHDDEWWMNHRNTYGKLIYTKDMEYAEVAGPRAVVPLMDDGRRVGTAAPEATSFAGPASSVGAGGLVF</sequence>